<dbReference type="EMBL" id="CP024847">
    <property type="protein sequence ID" value="AUR51723.1"/>
    <property type="molecule type" value="Genomic_DNA"/>
</dbReference>
<protein>
    <submittedName>
        <fullName evidence="1">Uncharacterized protein</fullName>
    </submittedName>
</protein>
<dbReference type="RefSeq" id="WP_102951022.1">
    <property type="nucleotide sequence ID" value="NZ_CP024847.1"/>
</dbReference>
<name>A0A2I7N5H9_9NEIS</name>
<dbReference type="Proteomes" id="UP000236655">
    <property type="component" value="Chromosome"/>
</dbReference>
<dbReference type="AlphaFoldDB" id="A0A2I7N5H9"/>
<proteinExistence type="predicted"/>
<evidence type="ECO:0000313" key="1">
    <source>
        <dbReference type="EMBL" id="AUR51723.1"/>
    </source>
</evidence>
<reference evidence="2" key="1">
    <citation type="submission" date="2017-11" db="EMBL/GenBank/DDBJ databases">
        <authorList>
            <person name="Chan K.G."/>
            <person name="Lee L.S."/>
        </authorList>
    </citation>
    <scope>NUCLEOTIDE SEQUENCE [LARGE SCALE GENOMIC DNA]</scope>
    <source>
        <strain evidence="2">DSM 100970</strain>
    </source>
</reference>
<organism evidence="1 2">
    <name type="scientific">Aquella oligotrophica</name>
    <dbReference type="NCBI Taxonomy" id="2067065"/>
    <lineage>
        <taxon>Bacteria</taxon>
        <taxon>Pseudomonadati</taxon>
        <taxon>Pseudomonadota</taxon>
        <taxon>Betaproteobacteria</taxon>
        <taxon>Neisseriales</taxon>
        <taxon>Neisseriaceae</taxon>
        <taxon>Aquella</taxon>
    </lineage>
</organism>
<accession>A0A2I7N5H9</accession>
<sequence length="249" mass="29090">MYILQDYLEKPEVTESLDDEKFLYRYLWLIHHSFIDEMLLLKNNRCEFIAFTQKMAEEFNLSPEILGKTFNSAEDISNHIKEDIFQQEQTLLKTQKPQNSFYFYRKDDQVNNYFVRKRPLINPSTKNSVGIMVVTTKIRPNMQRQFIMKEFLGLSQQVLSSTKPNLGAIQQQILFCLLLGINNRKEIALTLSRITAKEISENQIKNALQSLYKEFDCSSYSQLVSLTLNGQIPFKIPENTIPPGNYLIP</sequence>
<dbReference type="KEGG" id="nba:CUN60_05240"/>
<gene>
    <name evidence="1" type="ORF">CUN60_05240</name>
</gene>
<evidence type="ECO:0000313" key="2">
    <source>
        <dbReference type="Proteomes" id="UP000236655"/>
    </source>
</evidence>
<keyword evidence="2" id="KW-1185">Reference proteome</keyword>